<keyword evidence="2" id="KW-1133">Transmembrane helix</keyword>
<feature type="transmembrane region" description="Helical" evidence="2">
    <location>
        <begin position="26"/>
        <end position="49"/>
    </location>
</feature>
<keyword evidence="2" id="KW-0472">Membrane</keyword>
<feature type="non-terminal residue" evidence="3">
    <location>
        <position position="1"/>
    </location>
</feature>
<evidence type="ECO:0000256" key="1">
    <source>
        <dbReference type="SAM" id="MobiDB-lite"/>
    </source>
</evidence>
<feature type="region of interest" description="Disordered" evidence="1">
    <location>
        <begin position="54"/>
        <end position="74"/>
    </location>
</feature>
<comment type="caution">
    <text evidence="3">The sequence shown here is derived from an EMBL/GenBank/DDBJ whole genome shotgun (WGS) entry which is preliminary data.</text>
</comment>
<organism evidence="3 4">
    <name type="scientific">Scyliorhinus torazame</name>
    <name type="common">Cloudy catshark</name>
    <name type="synonym">Catulus torazame</name>
    <dbReference type="NCBI Taxonomy" id="75743"/>
    <lineage>
        <taxon>Eukaryota</taxon>
        <taxon>Metazoa</taxon>
        <taxon>Chordata</taxon>
        <taxon>Craniata</taxon>
        <taxon>Vertebrata</taxon>
        <taxon>Chondrichthyes</taxon>
        <taxon>Elasmobranchii</taxon>
        <taxon>Galeomorphii</taxon>
        <taxon>Galeoidea</taxon>
        <taxon>Carcharhiniformes</taxon>
        <taxon>Scyliorhinidae</taxon>
        <taxon>Scyliorhinus</taxon>
    </lineage>
</organism>
<gene>
    <name evidence="3" type="ORF">scyTo_0023170</name>
</gene>
<proteinExistence type="predicted"/>
<reference evidence="3 4" key="1">
    <citation type="journal article" date="2018" name="Nat. Ecol. Evol.">
        <title>Shark genomes provide insights into elasmobranch evolution and the origin of vertebrates.</title>
        <authorList>
            <person name="Hara Y"/>
            <person name="Yamaguchi K"/>
            <person name="Onimaru K"/>
            <person name="Kadota M"/>
            <person name="Koyanagi M"/>
            <person name="Keeley SD"/>
            <person name="Tatsumi K"/>
            <person name="Tanaka K"/>
            <person name="Motone F"/>
            <person name="Kageyama Y"/>
            <person name="Nozu R"/>
            <person name="Adachi N"/>
            <person name="Nishimura O"/>
            <person name="Nakagawa R"/>
            <person name="Tanegashima C"/>
            <person name="Kiyatake I"/>
            <person name="Matsumoto R"/>
            <person name="Murakumo K"/>
            <person name="Nishida K"/>
            <person name="Terakita A"/>
            <person name="Kuratani S"/>
            <person name="Sato K"/>
            <person name="Hyodo S Kuraku.S."/>
        </authorList>
    </citation>
    <scope>NUCLEOTIDE SEQUENCE [LARGE SCALE GENOMIC DNA]</scope>
</reference>
<dbReference type="AlphaFoldDB" id="A0A401Q8L5"/>
<evidence type="ECO:0000313" key="4">
    <source>
        <dbReference type="Proteomes" id="UP000288216"/>
    </source>
</evidence>
<protein>
    <submittedName>
        <fullName evidence="3">Uncharacterized protein</fullName>
    </submittedName>
</protein>
<accession>A0A401Q8L5</accession>
<sequence>SGNIDGPILDTFYTFMEVIPMVLKCVQYIILALGCLILTITAIHGIIFLNQNRHKTSSSKNIGNKSADSRNKHV</sequence>
<evidence type="ECO:0000313" key="3">
    <source>
        <dbReference type="EMBL" id="GCB81714.1"/>
    </source>
</evidence>
<name>A0A401Q8L5_SCYTO</name>
<dbReference type="EMBL" id="BFAA01026894">
    <property type="protein sequence ID" value="GCB81714.1"/>
    <property type="molecule type" value="Genomic_DNA"/>
</dbReference>
<keyword evidence="4" id="KW-1185">Reference proteome</keyword>
<evidence type="ECO:0000256" key="2">
    <source>
        <dbReference type="SAM" id="Phobius"/>
    </source>
</evidence>
<keyword evidence="2" id="KW-0812">Transmembrane</keyword>
<dbReference type="Proteomes" id="UP000288216">
    <property type="component" value="Unassembled WGS sequence"/>
</dbReference>